<dbReference type="AlphaFoldDB" id="A0AA88DR22"/>
<evidence type="ECO:0000313" key="2">
    <source>
        <dbReference type="Proteomes" id="UP001187192"/>
    </source>
</evidence>
<dbReference type="Proteomes" id="UP001187192">
    <property type="component" value="Unassembled WGS sequence"/>
</dbReference>
<protein>
    <submittedName>
        <fullName evidence="1">Uncharacterized protein</fullName>
    </submittedName>
</protein>
<organism evidence="1 2">
    <name type="scientific">Ficus carica</name>
    <name type="common">Common fig</name>
    <dbReference type="NCBI Taxonomy" id="3494"/>
    <lineage>
        <taxon>Eukaryota</taxon>
        <taxon>Viridiplantae</taxon>
        <taxon>Streptophyta</taxon>
        <taxon>Embryophyta</taxon>
        <taxon>Tracheophyta</taxon>
        <taxon>Spermatophyta</taxon>
        <taxon>Magnoliopsida</taxon>
        <taxon>eudicotyledons</taxon>
        <taxon>Gunneridae</taxon>
        <taxon>Pentapetalae</taxon>
        <taxon>rosids</taxon>
        <taxon>fabids</taxon>
        <taxon>Rosales</taxon>
        <taxon>Moraceae</taxon>
        <taxon>Ficeae</taxon>
        <taxon>Ficus</taxon>
    </lineage>
</organism>
<gene>
    <name evidence="1" type="ORF">TIFTF001_028396</name>
</gene>
<accession>A0AA88DR22</accession>
<sequence length="257" mass="28117">MLHSRHQRCVLAEPSRRKPGLFSGRKSPSSHILVCFGVSPGNPPQNACIKVSSEQLSTCTIALSKRSRKAATKEYASCLKQPIDPGANLRYHCRVAPVLVGVCGTVVRCHGWHLEPGRVRHHHDGRSKRRLACSDLLQPVLLAHKLIELPLEVIQPAPIVVLLFCRFVHGVLSTEASIDPGSPQSFKDGSCGSMYIHGIPRVVARVVSEGCRWNDSLRGSGPSMTAPQAYSLRFLPNPMLSSMALPVRSVTSPISRW</sequence>
<dbReference type="EMBL" id="BTGU01000086">
    <property type="protein sequence ID" value="GMN59309.1"/>
    <property type="molecule type" value="Genomic_DNA"/>
</dbReference>
<keyword evidence="2" id="KW-1185">Reference proteome</keyword>
<proteinExistence type="predicted"/>
<name>A0AA88DR22_FICCA</name>
<reference evidence="1" key="1">
    <citation type="submission" date="2023-07" db="EMBL/GenBank/DDBJ databases">
        <title>draft genome sequence of fig (Ficus carica).</title>
        <authorList>
            <person name="Takahashi T."/>
            <person name="Nishimura K."/>
        </authorList>
    </citation>
    <scope>NUCLEOTIDE SEQUENCE</scope>
</reference>
<comment type="caution">
    <text evidence="1">The sequence shown here is derived from an EMBL/GenBank/DDBJ whole genome shotgun (WGS) entry which is preliminary data.</text>
</comment>
<evidence type="ECO:0000313" key="1">
    <source>
        <dbReference type="EMBL" id="GMN59309.1"/>
    </source>
</evidence>